<dbReference type="EMBL" id="CP003051">
    <property type="protein sequence ID" value="AGA92083.1"/>
    <property type="molecule type" value="Genomic_DNA"/>
</dbReference>
<reference evidence="3 4" key="1">
    <citation type="submission" date="2011-09" db="EMBL/GenBank/DDBJ databases">
        <title>Complete sequence of chromosome of Thioflavicoccus mobilis 8321.</title>
        <authorList>
            <consortium name="US DOE Joint Genome Institute"/>
            <person name="Lucas S."/>
            <person name="Han J."/>
            <person name="Lapidus A."/>
            <person name="Cheng J.-F."/>
            <person name="Goodwin L."/>
            <person name="Pitluck S."/>
            <person name="Peters L."/>
            <person name="Ovchinnikova G."/>
            <person name="Lu M."/>
            <person name="Detter J.C."/>
            <person name="Han C."/>
            <person name="Tapia R."/>
            <person name="Land M."/>
            <person name="Hauser L."/>
            <person name="Kyrpides N."/>
            <person name="Ivanova N."/>
            <person name="Pagani I."/>
            <person name="Vogl K."/>
            <person name="Liu Z."/>
            <person name="Imhoff J."/>
            <person name="Thiel V."/>
            <person name="Frigaard N.-U."/>
            <person name="Bryant D."/>
            <person name="Woyke T."/>
        </authorList>
    </citation>
    <scope>NUCLEOTIDE SEQUENCE [LARGE SCALE GENOMIC DNA]</scope>
    <source>
        <strain evidence="3 4">8321</strain>
    </source>
</reference>
<dbReference type="InterPro" id="IPR052226">
    <property type="entry name" value="UPF0332_toxin"/>
</dbReference>
<comment type="similarity">
    <text evidence="1">Belongs to the UPF0332 family.</text>
</comment>
<name>L0GZA7_9GAMM</name>
<dbReference type="Proteomes" id="UP000010816">
    <property type="component" value="Chromosome"/>
</dbReference>
<evidence type="ECO:0000256" key="1">
    <source>
        <dbReference type="ARBA" id="ARBA00038248"/>
    </source>
</evidence>
<proteinExistence type="inferred from homology"/>
<dbReference type="InterPro" id="IPR007842">
    <property type="entry name" value="HEPN_dom"/>
</dbReference>
<dbReference type="Pfam" id="PF05168">
    <property type="entry name" value="HEPN"/>
    <property type="match status" value="1"/>
</dbReference>
<dbReference type="OrthoDB" id="8004574at2"/>
<dbReference type="KEGG" id="tmb:Thimo_3415"/>
<dbReference type="STRING" id="765912.Thimo_3415"/>
<evidence type="ECO:0000259" key="2">
    <source>
        <dbReference type="Pfam" id="PF05168"/>
    </source>
</evidence>
<protein>
    <recommendedName>
        <fullName evidence="2">HEPN domain-containing protein</fullName>
    </recommendedName>
</protein>
<evidence type="ECO:0000313" key="3">
    <source>
        <dbReference type="EMBL" id="AGA92083.1"/>
    </source>
</evidence>
<dbReference type="eggNOG" id="COG1895">
    <property type="taxonomic scope" value="Bacteria"/>
</dbReference>
<organism evidence="3 4">
    <name type="scientific">Thioflavicoccus mobilis 8321</name>
    <dbReference type="NCBI Taxonomy" id="765912"/>
    <lineage>
        <taxon>Bacteria</taxon>
        <taxon>Pseudomonadati</taxon>
        <taxon>Pseudomonadota</taxon>
        <taxon>Gammaproteobacteria</taxon>
        <taxon>Chromatiales</taxon>
        <taxon>Chromatiaceae</taxon>
        <taxon>Thioflavicoccus</taxon>
    </lineage>
</organism>
<dbReference type="HOGENOM" id="CLU_151247_2_1_6"/>
<dbReference type="Gene3D" id="1.20.120.330">
    <property type="entry name" value="Nucleotidyltransferases domain 2"/>
    <property type="match status" value="1"/>
</dbReference>
<dbReference type="AlphaFoldDB" id="L0GZA7"/>
<keyword evidence="4" id="KW-1185">Reference proteome</keyword>
<dbReference type="PANTHER" id="PTHR36565">
    <property type="entry name" value="UPF0332 PROTEIN TM_1000"/>
    <property type="match status" value="1"/>
</dbReference>
<evidence type="ECO:0000313" key="4">
    <source>
        <dbReference type="Proteomes" id="UP000010816"/>
    </source>
</evidence>
<sequence length="129" mass="14032">MSPDRYLDKARRALASARLLLEDGDTEGACNRAYYAMFDAAHAALLAGVPDFNTGSTKTHRGLIAALGRYLIVPGHLPDTLGRALNQVERVRLLADYTGEGIDACKARWAIQQAAEFLSQIEASISIDR</sequence>
<gene>
    <name evidence="3" type="ORF">Thimo_3415</name>
</gene>
<accession>L0GZA7</accession>
<dbReference type="RefSeq" id="WP_015282210.1">
    <property type="nucleotide sequence ID" value="NC_019940.1"/>
</dbReference>
<feature type="domain" description="HEPN" evidence="2">
    <location>
        <begin position="5"/>
        <end position="120"/>
    </location>
</feature>
<dbReference type="PATRIC" id="fig|765912.4.peg.3345"/>
<dbReference type="PANTHER" id="PTHR36565:SF1">
    <property type="entry name" value="UPF0332 PROTEIN TM_1000"/>
    <property type="match status" value="1"/>
</dbReference>